<protein>
    <submittedName>
        <fullName evidence="1">Uncharacterized protein</fullName>
    </submittedName>
</protein>
<proteinExistence type="predicted"/>
<evidence type="ECO:0000313" key="2">
    <source>
        <dbReference type="Proteomes" id="UP000639772"/>
    </source>
</evidence>
<name>A0A835USG1_VANPL</name>
<sequence length="162" mass="17806">MGCEGYSSDFLADTAVSVGMPASFPQDAYINVVSCLGNKGFENNEAGRIGSFEHSSEFSDIDKFIKDENGVGMEEVQLKFLEEPDDFPKLSPLRDDSKGSIADPEIGASTSHAFKRSSIYCGKDDLYHGEAEKFVGIIAKTSQTTVVRRTNPKRAFIKEQFD</sequence>
<dbReference type="Proteomes" id="UP000639772">
    <property type="component" value="Unassembled WGS sequence"/>
</dbReference>
<organism evidence="1 2">
    <name type="scientific">Vanilla planifolia</name>
    <name type="common">Vanilla</name>
    <dbReference type="NCBI Taxonomy" id="51239"/>
    <lineage>
        <taxon>Eukaryota</taxon>
        <taxon>Viridiplantae</taxon>
        <taxon>Streptophyta</taxon>
        <taxon>Embryophyta</taxon>
        <taxon>Tracheophyta</taxon>
        <taxon>Spermatophyta</taxon>
        <taxon>Magnoliopsida</taxon>
        <taxon>Liliopsida</taxon>
        <taxon>Asparagales</taxon>
        <taxon>Orchidaceae</taxon>
        <taxon>Vanilloideae</taxon>
        <taxon>Vanilleae</taxon>
        <taxon>Vanilla</taxon>
    </lineage>
</organism>
<gene>
    <name evidence="1" type="ORF">HPP92_015496</name>
</gene>
<comment type="caution">
    <text evidence="1">The sequence shown here is derived from an EMBL/GenBank/DDBJ whole genome shotgun (WGS) entry which is preliminary data.</text>
</comment>
<reference evidence="1 2" key="1">
    <citation type="journal article" date="2020" name="Nat. Food">
        <title>A phased Vanilla planifolia genome enables genetic improvement of flavour and production.</title>
        <authorList>
            <person name="Hasing T."/>
            <person name="Tang H."/>
            <person name="Brym M."/>
            <person name="Khazi F."/>
            <person name="Huang T."/>
            <person name="Chambers A.H."/>
        </authorList>
    </citation>
    <scope>NUCLEOTIDE SEQUENCE [LARGE SCALE GENOMIC DNA]</scope>
    <source>
        <tissue evidence="1">Leaf</tissue>
    </source>
</reference>
<accession>A0A835USG1</accession>
<dbReference type="AlphaFoldDB" id="A0A835USG1"/>
<dbReference type="EMBL" id="JADCNM010000008">
    <property type="protein sequence ID" value="KAG0470950.1"/>
    <property type="molecule type" value="Genomic_DNA"/>
</dbReference>
<evidence type="ECO:0000313" key="1">
    <source>
        <dbReference type="EMBL" id="KAG0470950.1"/>
    </source>
</evidence>